<evidence type="ECO:0000313" key="3">
    <source>
        <dbReference type="Proteomes" id="UP000270678"/>
    </source>
</evidence>
<dbReference type="AlphaFoldDB" id="A0A3S9UUS5"/>
<dbReference type="KEGG" id="plut:EI981_05945"/>
<reference evidence="3" key="1">
    <citation type="submission" date="2018-12" db="EMBL/GenBank/DDBJ databases">
        <title>Complete genome sequence of Paenibacillus sp. MBLB1234.</title>
        <authorList>
            <person name="Nam Y.-D."/>
            <person name="Kang J."/>
            <person name="Chung W.-H."/>
            <person name="Park Y.S."/>
        </authorList>
    </citation>
    <scope>NUCLEOTIDE SEQUENCE [LARGE SCALE GENOMIC DNA]</scope>
    <source>
        <strain evidence="3">MBLB1234</strain>
    </source>
</reference>
<dbReference type="InterPro" id="IPR036689">
    <property type="entry name" value="ESAT-6-like_sf"/>
</dbReference>
<organism evidence="2 3">
    <name type="scientific">Paenibacillus lutimineralis</name>
    <dbReference type="NCBI Taxonomy" id="2707005"/>
    <lineage>
        <taxon>Bacteria</taxon>
        <taxon>Bacillati</taxon>
        <taxon>Bacillota</taxon>
        <taxon>Bacilli</taxon>
        <taxon>Bacillales</taxon>
        <taxon>Paenibacillaceae</taxon>
        <taxon>Paenibacillus</taxon>
    </lineage>
</organism>
<sequence>MDMSTVSEIKNKASRVSEVKSDINSEASSCYGQVNDSSSWWQGDAAKAFRTGYKELHTDIKSLISKMTSLSSNLSSLSSKVQRADDEKRLAAEAAARAEAQKKASKIMQY</sequence>
<dbReference type="Pfam" id="PF06013">
    <property type="entry name" value="WXG100"/>
    <property type="match status" value="1"/>
</dbReference>
<dbReference type="NCBIfam" id="TIGR03930">
    <property type="entry name" value="WXG100_ESAT6"/>
    <property type="match status" value="1"/>
</dbReference>
<evidence type="ECO:0000313" key="2">
    <source>
        <dbReference type="EMBL" id="AZS14040.1"/>
    </source>
</evidence>
<comment type="similarity">
    <text evidence="1">Belongs to the WXG100 family.</text>
</comment>
<keyword evidence="3" id="KW-1185">Reference proteome</keyword>
<dbReference type="SUPFAM" id="SSF140453">
    <property type="entry name" value="EsxAB dimer-like"/>
    <property type="match status" value="1"/>
</dbReference>
<dbReference type="OrthoDB" id="2665215at2"/>
<accession>A0A3S9UUS5</accession>
<dbReference type="Proteomes" id="UP000270678">
    <property type="component" value="Chromosome"/>
</dbReference>
<proteinExistence type="inferred from homology"/>
<gene>
    <name evidence="2" type="ORF">EI981_05945</name>
</gene>
<dbReference type="Gene3D" id="1.10.287.1060">
    <property type="entry name" value="ESAT-6-like"/>
    <property type="match status" value="1"/>
</dbReference>
<protein>
    <recommendedName>
        <fullName evidence="1">ESAT-6-like protein</fullName>
    </recommendedName>
</protein>
<evidence type="ECO:0000256" key="1">
    <source>
        <dbReference type="RuleBase" id="RU362001"/>
    </source>
</evidence>
<name>A0A3S9UUS5_9BACL</name>
<dbReference type="InterPro" id="IPR010310">
    <property type="entry name" value="T7SS_ESAT-6-like"/>
</dbReference>
<dbReference type="EMBL" id="CP034346">
    <property type="protein sequence ID" value="AZS14040.1"/>
    <property type="molecule type" value="Genomic_DNA"/>
</dbReference>